<accession>A0AAJ1TL04</accession>
<reference evidence="3 4" key="1">
    <citation type="submission" date="2023-07" db="EMBL/GenBank/DDBJ databases">
        <title>Genomic Encyclopedia of Type Strains, Phase IV (KMG-IV): sequencing the most valuable type-strain genomes for metagenomic binning, comparative biology and taxonomic classification.</title>
        <authorList>
            <person name="Goeker M."/>
        </authorList>
    </citation>
    <scope>NUCLEOTIDE SEQUENCE [LARGE SCALE GENOMIC DNA]</scope>
    <source>
        <strain evidence="3 4">DSM 46876</strain>
    </source>
</reference>
<organism evidence="3 4">
    <name type="scientific">Croceifilum oryzae</name>
    <dbReference type="NCBI Taxonomy" id="1553429"/>
    <lineage>
        <taxon>Bacteria</taxon>
        <taxon>Bacillati</taxon>
        <taxon>Bacillota</taxon>
        <taxon>Bacilli</taxon>
        <taxon>Bacillales</taxon>
        <taxon>Thermoactinomycetaceae</taxon>
        <taxon>Croceifilum</taxon>
    </lineage>
</organism>
<dbReference type="PROSITE" id="PS50943">
    <property type="entry name" value="HTH_CROC1"/>
    <property type="match status" value="1"/>
</dbReference>
<dbReference type="GO" id="GO:0003677">
    <property type="term" value="F:DNA binding"/>
    <property type="evidence" value="ECO:0007669"/>
    <property type="project" value="InterPro"/>
</dbReference>
<dbReference type="InterPro" id="IPR019734">
    <property type="entry name" value="TPR_rpt"/>
</dbReference>
<dbReference type="InterPro" id="IPR011990">
    <property type="entry name" value="TPR-like_helical_dom_sf"/>
</dbReference>
<dbReference type="SMART" id="SM00028">
    <property type="entry name" value="TPR"/>
    <property type="match status" value="5"/>
</dbReference>
<dbReference type="Pfam" id="PF13181">
    <property type="entry name" value="TPR_8"/>
    <property type="match status" value="2"/>
</dbReference>
<evidence type="ECO:0000259" key="2">
    <source>
        <dbReference type="PROSITE" id="PS50943"/>
    </source>
</evidence>
<feature type="repeat" description="TPR" evidence="1">
    <location>
        <begin position="324"/>
        <end position="357"/>
    </location>
</feature>
<protein>
    <submittedName>
        <fullName evidence="3">Tetratricopeptide (TPR) repeat protein</fullName>
    </submittedName>
</protein>
<dbReference type="InterPro" id="IPR010982">
    <property type="entry name" value="Lambda_DNA-bd_dom_sf"/>
</dbReference>
<dbReference type="PROSITE" id="PS50005">
    <property type="entry name" value="TPR"/>
    <property type="match status" value="2"/>
</dbReference>
<dbReference type="InterPro" id="IPR001387">
    <property type="entry name" value="Cro/C1-type_HTH"/>
</dbReference>
<dbReference type="Pfam" id="PF01381">
    <property type="entry name" value="HTH_3"/>
    <property type="match status" value="1"/>
</dbReference>
<proteinExistence type="predicted"/>
<dbReference type="PANTHER" id="PTHR47050">
    <property type="entry name" value="TETRATRICOPEPTIDE REPEAT PROTEIN 24"/>
    <property type="match status" value="1"/>
</dbReference>
<dbReference type="SUPFAM" id="SSF48452">
    <property type="entry name" value="TPR-like"/>
    <property type="match status" value="2"/>
</dbReference>
<dbReference type="Gene3D" id="1.25.40.10">
    <property type="entry name" value="Tetratricopeptide repeat domain"/>
    <property type="match status" value="2"/>
</dbReference>
<dbReference type="Proteomes" id="UP001238450">
    <property type="component" value="Unassembled WGS sequence"/>
</dbReference>
<evidence type="ECO:0000256" key="1">
    <source>
        <dbReference type="PROSITE-ProRule" id="PRU00339"/>
    </source>
</evidence>
<dbReference type="PANTHER" id="PTHR47050:SF1">
    <property type="entry name" value="TETRATRICOPEPTIDE REPEAT PROTEIN 24-LIKE"/>
    <property type="match status" value="1"/>
</dbReference>
<sequence>MEMRDYLDFGKYLRKARKSLGYTLDNLSKAAKEEISAATISNYERGIAGVSEDKIKLMCQPLEIDFSQYRNILKNEREQQDKWYKKLLGIEGLLDYLGANKAYTKLKTLTFDMDDPISGIHAYLIGRCYYHKKKWTKAREKFEEAINILKDHPDWDKSNIIPFCYKELGRIAYYHEGNAERAIHFNNLGIDSFIPEKERPGLIYVLLVTKAFYLEKMNENESATRTLSQLWKDIGKIDNIEVRINMFEIQALLFIKANFYDKAKEYAERGAELARTNKEIERGFELWITLGSLYMRSKQFEEAEEYFNLALEMKDSIKKEYLLISIHIQLGKLYMQQGKSDWAQEHIEKAVQIGENSNDEYRYIEALETFGDFHIYQGEIESAIIPYNKALVQAEKSKFPSLLKDTLVKLAYCYRSVGNIEAHRKCADKLLDYELELTLDSIIEKVEG</sequence>
<gene>
    <name evidence="3" type="ORF">J2Z48_002120</name>
</gene>
<dbReference type="RefSeq" id="WP_307253266.1">
    <property type="nucleotide sequence ID" value="NZ_JAUSUV010000008.1"/>
</dbReference>
<evidence type="ECO:0000313" key="4">
    <source>
        <dbReference type="Proteomes" id="UP001238450"/>
    </source>
</evidence>
<dbReference type="SUPFAM" id="SSF47413">
    <property type="entry name" value="lambda repressor-like DNA-binding domains"/>
    <property type="match status" value="1"/>
</dbReference>
<name>A0AAJ1TL04_9BACL</name>
<dbReference type="CDD" id="cd00093">
    <property type="entry name" value="HTH_XRE"/>
    <property type="match status" value="1"/>
</dbReference>
<dbReference type="AlphaFoldDB" id="A0AAJ1TL04"/>
<feature type="domain" description="HTH cro/C1-type" evidence="2">
    <location>
        <begin position="13"/>
        <end position="69"/>
    </location>
</feature>
<dbReference type="EMBL" id="JAUSUV010000008">
    <property type="protein sequence ID" value="MDQ0417936.1"/>
    <property type="molecule type" value="Genomic_DNA"/>
</dbReference>
<evidence type="ECO:0000313" key="3">
    <source>
        <dbReference type="EMBL" id="MDQ0417936.1"/>
    </source>
</evidence>
<feature type="repeat" description="TPR" evidence="1">
    <location>
        <begin position="284"/>
        <end position="317"/>
    </location>
</feature>
<comment type="caution">
    <text evidence="3">The sequence shown here is derived from an EMBL/GenBank/DDBJ whole genome shotgun (WGS) entry which is preliminary data.</text>
</comment>
<dbReference type="InterPro" id="IPR024812">
    <property type="entry name" value="TPR_24"/>
</dbReference>
<keyword evidence="4" id="KW-1185">Reference proteome</keyword>
<keyword evidence="1" id="KW-0802">TPR repeat</keyword>
<dbReference type="Gene3D" id="1.10.260.40">
    <property type="entry name" value="lambda repressor-like DNA-binding domains"/>
    <property type="match status" value="1"/>
</dbReference>
<dbReference type="SMART" id="SM00530">
    <property type="entry name" value="HTH_XRE"/>
    <property type="match status" value="1"/>
</dbReference>